<comment type="caution">
    <text evidence="1">Lacks conserved residue(s) required for the propagation of feature annotation.</text>
</comment>
<evidence type="ECO:0000256" key="1">
    <source>
        <dbReference type="RuleBase" id="RU363076"/>
    </source>
</evidence>
<organism evidence="2 3">
    <name type="scientific">Sphingomonas jatrophae</name>
    <dbReference type="NCBI Taxonomy" id="1166337"/>
    <lineage>
        <taxon>Bacteria</taxon>
        <taxon>Pseudomonadati</taxon>
        <taxon>Pseudomonadota</taxon>
        <taxon>Alphaproteobacteria</taxon>
        <taxon>Sphingomonadales</taxon>
        <taxon>Sphingomonadaceae</taxon>
        <taxon>Sphingomonas</taxon>
    </lineage>
</organism>
<feature type="transmembrane region" description="Helical" evidence="1">
    <location>
        <begin position="186"/>
        <end position="205"/>
    </location>
</feature>
<dbReference type="STRING" id="1166337.SAMN05192580_2643"/>
<accession>A0A1I6LEF0</accession>
<keyword evidence="3" id="KW-1185">Reference proteome</keyword>
<sequence>MRRVPVVATIIVLLACTTMVWLGVWQLQRARWKESLLGSYAAAEGQPLLTGLPDGAIDDPESVAFRRARLTCSTMDPAVQIGGRNRAGATGYRTIRACRTPGGALLMVDLGWAPPGGAKAVSAEGLKDFTGVLIPDPVLFERVMPAETAAIGKKVPLLLVAETPVTPLQPSVPPSIAEIPNNHRAYAVQWFLFAATALIVYLLALRRRRG</sequence>
<dbReference type="Pfam" id="PF02104">
    <property type="entry name" value="SURF1"/>
    <property type="match status" value="1"/>
</dbReference>
<dbReference type="GO" id="GO:0005886">
    <property type="term" value="C:plasma membrane"/>
    <property type="evidence" value="ECO:0007669"/>
    <property type="project" value="UniProtKB-SubCell"/>
</dbReference>
<dbReference type="AlphaFoldDB" id="A0A1I6LEF0"/>
<dbReference type="RefSeq" id="WP_242653476.1">
    <property type="nucleotide sequence ID" value="NZ_FOZG01000002.1"/>
</dbReference>
<dbReference type="CDD" id="cd06662">
    <property type="entry name" value="SURF1"/>
    <property type="match status" value="1"/>
</dbReference>
<dbReference type="Proteomes" id="UP000198824">
    <property type="component" value="Unassembled WGS sequence"/>
</dbReference>
<keyword evidence="1" id="KW-1133">Transmembrane helix</keyword>
<protein>
    <recommendedName>
        <fullName evidence="1">SURF1-like protein</fullName>
    </recommendedName>
</protein>
<evidence type="ECO:0000313" key="3">
    <source>
        <dbReference type="Proteomes" id="UP000198824"/>
    </source>
</evidence>
<keyword evidence="1" id="KW-0472">Membrane</keyword>
<keyword evidence="1" id="KW-0812">Transmembrane</keyword>
<dbReference type="PROSITE" id="PS51257">
    <property type="entry name" value="PROKAR_LIPOPROTEIN"/>
    <property type="match status" value="1"/>
</dbReference>
<proteinExistence type="inferred from homology"/>
<comment type="similarity">
    <text evidence="1">Belongs to the SURF1 family.</text>
</comment>
<keyword evidence="1" id="KW-1003">Cell membrane</keyword>
<evidence type="ECO:0000313" key="2">
    <source>
        <dbReference type="EMBL" id="SFS01826.1"/>
    </source>
</evidence>
<dbReference type="PROSITE" id="PS50895">
    <property type="entry name" value="SURF1"/>
    <property type="match status" value="1"/>
</dbReference>
<reference evidence="2 3" key="1">
    <citation type="submission" date="2016-10" db="EMBL/GenBank/DDBJ databases">
        <authorList>
            <person name="de Groot N.N."/>
        </authorList>
    </citation>
    <scope>NUCLEOTIDE SEQUENCE [LARGE SCALE GENOMIC DNA]</scope>
    <source>
        <strain evidence="2 3">S5-249</strain>
    </source>
</reference>
<name>A0A1I6LEF0_9SPHN</name>
<gene>
    <name evidence="2" type="ORF">SAMN05192580_2643</name>
</gene>
<dbReference type="EMBL" id="FOZG01000002">
    <property type="protein sequence ID" value="SFS01826.1"/>
    <property type="molecule type" value="Genomic_DNA"/>
</dbReference>
<dbReference type="InterPro" id="IPR002994">
    <property type="entry name" value="Surf1/Shy1"/>
</dbReference>
<comment type="subcellular location">
    <subcellularLocation>
        <location evidence="1">Cell membrane</location>
        <topology evidence="1">Multi-pass membrane protein</topology>
    </subcellularLocation>
</comment>